<comment type="caution">
    <text evidence="4">The sequence shown here is derived from an EMBL/GenBank/DDBJ whole genome shotgun (WGS) entry which is preliminary data.</text>
</comment>
<gene>
    <name evidence="4" type="ORF">SLEP1_g13490</name>
</gene>
<dbReference type="PROSITE" id="PS50158">
    <property type="entry name" value="ZF_CCHC"/>
    <property type="match status" value="1"/>
</dbReference>
<dbReference type="AlphaFoldDB" id="A0AAV5ISJ3"/>
<dbReference type="GO" id="GO:0008270">
    <property type="term" value="F:zinc ion binding"/>
    <property type="evidence" value="ECO:0007669"/>
    <property type="project" value="UniProtKB-KW"/>
</dbReference>
<evidence type="ECO:0000256" key="1">
    <source>
        <dbReference type="PROSITE-ProRule" id="PRU00047"/>
    </source>
</evidence>
<protein>
    <recommendedName>
        <fullName evidence="3">CCHC-type domain-containing protein</fullName>
    </recommendedName>
</protein>
<sequence length="1068" mass="119839">MANETPKTTDSKTQKSSSSKTVITTPTIINTSTSSNNIIAFVAAQFPVKLTSDNYTMWSRQFTSLLRVYRLTDFLQGTRPCPPEDDIPDSPYDLEFKASIRACDGPPLSFEDLQDRLLAHEESLQREEALVGDTNPPITAQFAFVHPRTIGNPSGYGGFNAWNSLGGHYDGVQTHFNRTSKPNSTASPYTNSQFNGYALKGCGGARGNRGARGGKNNRNSSNMYNSYNANACQLCNSFGHFARNCPELKNHAHVANFATISTLKKGDWWIDSRASNHVTLDLATLALHLEYDGSDELLIVVSEPWSQAGLTSNNHGQRNTQNHRFQNPKVKLRKNRAIINTSTSSNNIIAFVAAQFPVKLTSDNYTMWSRQFTSLLRVYRLTDFLQGTRPCPPEDDIPDSPYDLWVRQDQSIQHAIKTSVSESIHPYVSSAETSHEAWVILERLYANSFHTRVNALKERLQNLRCEGRAVVEYLHTIKNLIDRIGNAKKVPLNNYDIQVYLLNGLGHEYREFKASIRARDGPPLSFEDLQDRLLAHEESLQREEALVGDTNAPITAQFAFVHPRTIGNPSGYGGFNAWNSVGGHYDGVQTHFNRTSKPNSTASPYTNSQFNGFGHFAKNYPELKNHAHVANFATTSTLKKGDWWIDSGASNHVTLDLATLALHSEYDRSDELLIGDGSEPTCVSQALKHPQWRQAMSDEFNALVHQSTWELVPPNAHQHVIGCKWVFRVKRNKEGRVERFKARLVVKGFHQRPGFDYFNTFSPIIKHVTIRVVLSLAITQNWFIRQLDVNNAFFHGKLEEDLFMAQPLGFLDASLPMHVCRLRKSIYGLKQAPRTWFQELKSVLLSHGFQNSHSDTSLFIYHNGSDCLYFLVYVDDIIVTGSNPQLIDSLIQLISNTFSIKDLGSLTYFLGVNVIFTPAGLFLSQAQYIRDLLDNSTEAEYRALAAVSSEVMWVCHLLRELGHLVSSPPAVYCDNVGATHLSSNPVMHTRMKHIAIDLHFVRELVDRKLLRVSHISTVDQLADGFTKPLSSRQFSQLKSKIGVTDGSSILQGRVMETHPINTAQESSS</sequence>
<feature type="region of interest" description="Disordered" evidence="2">
    <location>
        <begin position="1"/>
        <end position="21"/>
    </location>
</feature>
<dbReference type="Pfam" id="PF07727">
    <property type="entry name" value="RVT_2"/>
    <property type="match status" value="1"/>
</dbReference>
<dbReference type="GO" id="GO:0003676">
    <property type="term" value="F:nucleic acid binding"/>
    <property type="evidence" value="ECO:0007669"/>
    <property type="project" value="InterPro"/>
</dbReference>
<reference evidence="4 5" key="1">
    <citation type="journal article" date="2021" name="Commun. Biol.">
        <title>The genome of Shorea leprosula (Dipterocarpaceae) highlights the ecological relevance of drought in aseasonal tropical rainforests.</title>
        <authorList>
            <person name="Ng K.K.S."/>
            <person name="Kobayashi M.J."/>
            <person name="Fawcett J.A."/>
            <person name="Hatakeyama M."/>
            <person name="Paape T."/>
            <person name="Ng C.H."/>
            <person name="Ang C.C."/>
            <person name="Tnah L.H."/>
            <person name="Lee C.T."/>
            <person name="Nishiyama T."/>
            <person name="Sese J."/>
            <person name="O'Brien M.J."/>
            <person name="Copetti D."/>
            <person name="Mohd Noor M.I."/>
            <person name="Ong R.C."/>
            <person name="Putra M."/>
            <person name="Sireger I.Z."/>
            <person name="Indrioko S."/>
            <person name="Kosugi Y."/>
            <person name="Izuno A."/>
            <person name="Isagi Y."/>
            <person name="Lee S.L."/>
            <person name="Shimizu K.K."/>
        </authorList>
    </citation>
    <scope>NUCLEOTIDE SEQUENCE [LARGE SCALE GENOMIC DNA]</scope>
    <source>
        <strain evidence="4">214</strain>
    </source>
</reference>
<accession>A0AAV5ISJ3</accession>
<dbReference type="Pfam" id="PF14244">
    <property type="entry name" value="Retrotran_gag_3"/>
    <property type="match status" value="1"/>
</dbReference>
<dbReference type="PANTHER" id="PTHR47481">
    <property type="match status" value="1"/>
</dbReference>
<dbReference type="CDD" id="cd09272">
    <property type="entry name" value="RNase_HI_RT_Ty1"/>
    <property type="match status" value="1"/>
</dbReference>
<dbReference type="PANTHER" id="PTHR47481:SF22">
    <property type="entry name" value="RETROTRANSPOSON GAG DOMAIN-CONTAINING PROTEIN"/>
    <property type="match status" value="1"/>
</dbReference>
<dbReference type="InterPro" id="IPR036875">
    <property type="entry name" value="Znf_CCHC_sf"/>
</dbReference>
<evidence type="ECO:0000256" key="2">
    <source>
        <dbReference type="SAM" id="MobiDB-lite"/>
    </source>
</evidence>
<keyword evidence="1" id="KW-0863">Zinc-finger</keyword>
<dbReference type="InterPro" id="IPR013103">
    <property type="entry name" value="RVT_2"/>
</dbReference>
<dbReference type="InterPro" id="IPR043502">
    <property type="entry name" value="DNA/RNA_pol_sf"/>
</dbReference>
<proteinExistence type="predicted"/>
<dbReference type="EMBL" id="BPVZ01000016">
    <property type="protein sequence ID" value="GKV00878.1"/>
    <property type="molecule type" value="Genomic_DNA"/>
</dbReference>
<dbReference type="SMART" id="SM00343">
    <property type="entry name" value="ZnF_C2HC"/>
    <property type="match status" value="1"/>
</dbReference>
<keyword evidence="5" id="KW-1185">Reference proteome</keyword>
<dbReference type="SUPFAM" id="SSF56672">
    <property type="entry name" value="DNA/RNA polymerases"/>
    <property type="match status" value="1"/>
</dbReference>
<dbReference type="InterPro" id="IPR001878">
    <property type="entry name" value="Znf_CCHC"/>
</dbReference>
<evidence type="ECO:0000313" key="4">
    <source>
        <dbReference type="EMBL" id="GKV00878.1"/>
    </source>
</evidence>
<evidence type="ECO:0000313" key="5">
    <source>
        <dbReference type="Proteomes" id="UP001054252"/>
    </source>
</evidence>
<evidence type="ECO:0000259" key="3">
    <source>
        <dbReference type="PROSITE" id="PS50158"/>
    </source>
</evidence>
<dbReference type="Proteomes" id="UP001054252">
    <property type="component" value="Unassembled WGS sequence"/>
</dbReference>
<dbReference type="Pfam" id="PF14223">
    <property type="entry name" value="Retrotran_gag_2"/>
    <property type="match status" value="1"/>
</dbReference>
<dbReference type="Gene3D" id="4.10.60.10">
    <property type="entry name" value="Zinc finger, CCHC-type"/>
    <property type="match status" value="1"/>
</dbReference>
<dbReference type="InterPro" id="IPR029472">
    <property type="entry name" value="Copia-like_N"/>
</dbReference>
<organism evidence="4 5">
    <name type="scientific">Rubroshorea leprosula</name>
    <dbReference type="NCBI Taxonomy" id="152421"/>
    <lineage>
        <taxon>Eukaryota</taxon>
        <taxon>Viridiplantae</taxon>
        <taxon>Streptophyta</taxon>
        <taxon>Embryophyta</taxon>
        <taxon>Tracheophyta</taxon>
        <taxon>Spermatophyta</taxon>
        <taxon>Magnoliopsida</taxon>
        <taxon>eudicotyledons</taxon>
        <taxon>Gunneridae</taxon>
        <taxon>Pentapetalae</taxon>
        <taxon>rosids</taxon>
        <taxon>malvids</taxon>
        <taxon>Malvales</taxon>
        <taxon>Dipterocarpaceae</taxon>
        <taxon>Rubroshorea</taxon>
    </lineage>
</organism>
<dbReference type="SUPFAM" id="SSF57756">
    <property type="entry name" value="Retrovirus zinc finger-like domains"/>
    <property type="match status" value="1"/>
</dbReference>
<feature type="domain" description="CCHC-type" evidence="3">
    <location>
        <begin position="232"/>
        <end position="247"/>
    </location>
</feature>
<keyword evidence="1" id="KW-0862">Zinc</keyword>
<keyword evidence="1" id="KW-0479">Metal-binding</keyword>
<name>A0AAV5ISJ3_9ROSI</name>